<evidence type="ECO:0000256" key="7">
    <source>
        <dbReference type="ARBA" id="ARBA00023136"/>
    </source>
</evidence>
<evidence type="ECO:0000256" key="5">
    <source>
        <dbReference type="ARBA" id="ARBA00022892"/>
    </source>
</evidence>
<protein>
    <recommendedName>
        <fullName evidence="11">GOLD domain-containing protein</fullName>
    </recommendedName>
</protein>
<dbReference type="PROSITE" id="PS50866">
    <property type="entry name" value="GOLD"/>
    <property type="match status" value="1"/>
</dbReference>
<sequence length="214" mass="24794">MMFGKLLHFLAWQLMLTSTTVRGLHLYLKSGETKCFYENLAKRNLLIGDIDGYIEKDGIFVDDPDLKIGISLYETFDDDHRVLNQQNSHSGDFTFTALETGEHKICIQPMYPVRNAKIRIFIELDIGSVQALDSRMRDDTTSLQSRVSQLIQRLETIRTEQKAVRQKEAHFRDESEAVNSKILFWSVLQIAGLILVCVFQLRYLKNFFVKQKVV</sequence>
<evidence type="ECO:0000256" key="8">
    <source>
        <dbReference type="RuleBase" id="RU003827"/>
    </source>
</evidence>
<keyword evidence="4 10" id="KW-0732">Signal</keyword>
<feature type="chain" id="PRO_5028939261" description="GOLD domain-containing protein" evidence="10">
    <location>
        <begin position="24"/>
        <end position="214"/>
    </location>
</feature>
<evidence type="ECO:0000313" key="13">
    <source>
        <dbReference type="Proteomes" id="UP000515788"/>
    </source>
</evidence>
<keyword evidence="3 8" id="KW-0812">Transmembrane</keyword>
<dbReference type="GO" id="GO:0005737">
    <property type="term" value="C:cytoplasm"/>
    <property type="evidence" value="ECO:0007669"/>
    <property type="project" value="GOC"/>
</dbReference>
<dbReference type="PANTHER" id="PTHR22811">
    <property type="entry name" value="TRANSMEMBRANE EMP24 DOMAIN-CONTAINING PROTEIN"/>
    <property type="match status" value="1"/>
</dbReference>
<evidence type="ECO:0000256" key="9">
    <source>
        <dbReference type="SAM" id="Phobius"/>
    </source>
</evidence>
<dbReference type="EMBL" id="CP059250">
    <property type="protein sequence ID" value="QLL33175.1"/>
    <property type="molecule type" value="Genomic_DNA"/>
</dbReference>
<comment type="similarity">
    <text evidence="2 8">Belongs to the EMP24/GP25L family.</text>
</comment>
<feature type="transmembrane region" description="Helical" evidence="9">
    <location>
        <begin position="182"/>
        <end position="204"/>
    </location>
</feature>
<proteinExistence type="inferred from homology"/>
<dbReference type="InterPro" id="IPR009038">
    <property type="entry name" value="GOLD_dom"/>
</dbReference>
<evidence type="ECO:0000256" key="3">
    <source>
        <dbReference type="ARBA" id="ARBA00022692"/>
    </source>
</evidence>
<feature type="domain" description="GOLD" evidence="11">
    <location>
        <begin position="33"/>
        <end position="126"/>
    </location>
</feature>
<keyword evidence="7 9" id="KW-0472">Membrane</keyword>
<dbReference type="RefSeq" id="XP_037139849.1">
    <property type="nucleotide sequence ID" value="XM_037283953.1"/>
</dbReference>
<keyword evidence="6 9" id="KW-1133">Transmembrane helix</keyword>
<keyword evidence="5" id="KW-0813">Transport</keyword>
<dbReference type="Proteomes" id="UP000515788">
    <property type="component" value="Chromosome 5"/>
</dbReference>
<comment type="subcellular location">
    <subcellularLocation>
        <location evidence="1 8">Membrane</location>
        <topology evidence="1 8">Single-pass type I membrane protein</topology>
    </subcellularLocation>
</comment>
<keyword evidence="5" id="KW-0931">ER-Golgi transport</keyword>
<evidence type="ECO:0000256" key="6">
    <source>
        <dbReference type="ARBA" id="ARBA00022989"/>
    </source>
</evidence>
<dbReference type="GO" id="GO:0016020">
    <property type="term" value="C:membrane"/>
    <property type="evidence" value="ECO:0007669"/>
    <property type="project" value="UniProtKB-SubCell"/>
</dbReference>
<feature type="signal peptide" evidence="10">
    <location>
        <begin position="1"/>
        <end position="23"/>
    </location>
</feature>
<dbReference type="AlphaFoldDB" id="A0A7G3ZI39"/>
<dbReference type="SMART" id="SM01190">
    <property type="entry name" value="EMP24_GP25L"/>
    <property type="match status" value="1"/>
</dbReference>
<evidence type="ECO:0000256" key="10">
    <source>
        <dbReference type="SAM" id="SignalP"/>
    </source>
</evidence>
<organism evidence="12 13">
    <name type="scientific">Torulaspora globosa</name>
    <dbReference type="NCBI Taxonomy" id="48254"/>
    <lineage>
        <taxon>Eukaryota</taxon>
        <taxon>Fungi</taxon>
        <taxon>Dikarya</taxon>
        <taxon>Ascomycota</taxon>
        <taxon>Saccharomycotina</taxon>
        <taxon>Saccharomycetes</taxon>
        <taxon>Saccharomycetales</taxon>
        <taxon>Saccharomycetaceae</taxon>
        <taxon>Torulaspora</taxon>
    </lineage>
</organism>
<keyword evidence="13" id="KW-1185">Reference proteome</keyword>
<dbReference type="GO" id="GO:0006888">
    <property type="term" value="P:endoplasmic reticulum to Golgi vesicle-mediated transport"/>
    <property type="evidence" value="ECO:0007669"/>
    <property type="project" value="UniProtKB-ARBA"/>
</dbReference>
<reference evidence="12 13" key="1">
    <citation type="submission" date="2020-06" db="EMBL/GenBank/DDBJ databases">
        <title>The yeast mating-type switching endonuclease HO is a domesticated member of an unorthodox homing genetic element family.</title>
        <authorList>
            <person name="Coughlan A.Y."/>
            <person name="Lombardi L."/>
            <person name="Braun-Galleani S."/>
            <person name="Martos A.R."/>
            <person name="Galeote V."/>
            <person name="Bigey F."/>
            <person name="Dequin S."/>
            <person name="Byrne K.P."/>
            <person name="Wolfe K.H."/>
        </authorList>
    </citation>
    <scope>NUCLEOTIDE SEQUENCE [LARGE SCALE GENOMIC DNA]</scope>
    <source>
        <strain evidence="12 13">CBS764</strain>
    </source>
</reference>
<evidence type="ECO:0000256" key="4">
    <source>
        <dbReference type="ARBA" id="ARBA00022729"/>
    </source>
</evidence>
<dbReference type="OrthoDB" id="3427at2759"/>
<evidence type="ECO:0000259" key="11">
    <source>
        <dbReference type="PROSITE" id="PS50866"/>
    </source>
</evidence>
<evidence type="ECO:0000256" key="2">
    <source>
        <dbReference type="ARBA" id="ARBA00007104"/>
    </source>
</evidence>
<evidence type="ECO:0000313" key="12">
    <source>
        <dbReference type="EMBL" id="QLL33175.1"/>
    </source>
</evidence>
<gene>
    <name evidence="12" type="ORF">HG536_0E00860</name>
</gene>
<evidence type="ECO:0000256" key="1">
    <source>
        <dbReference type="ARBA" id="ARBA00004479"/>
    </source>
</evidence>
<dbReference type="Pfam" id="PF01105">
    <property type="entry name" value="EMP24_GP25L"/>
    <property type="match status" value="1"/>
</dbReference>
<accession>A0A7G3ZI39</accession>
<dbReference type="GeneID" id="59326371"/>
<dbReference type="KEGG" id="tgb:HG536_0E00860"/>
<dbReference type="InterPro" id="IPR015720">
    <property type="entry name" value="Emp24-like"/>
</dbReference>
<name>A0A7G3ZI39_9SACH</name>